<proteinExistence type="predicted"/>
<dbReference type="EMBL" id="JACEGD010000044">
    <property type="protein sequence ID" value="MBH5391285.1"/>
    <property type="molecule type" value="Genomic_DNA"/>
</dbReference>
<organism evidence="1 2">
    <name type="scientific">Bradyrhizobium diversitatis</name>
    <dbReference type="NCBI Taxonomy" id="2755406"/>
    <lineage>
        <taxon>Bacteria</taxon>
        <taxon>Pseudomonadati</taxon>
        <taxon>Pseudomonadota</taxon>
        <taxon>Alphaproteobacteria</taxon>
        <taxon>Hyphomicrobiales</taxon>
        <taxon>Nitrobacteraceae</taxon>
        <taxon>Bradyrhizobium</taxon>
    </lineage>
</organism>
<protein>
    <submittedName>
        <fullName evidence="1">Uncharacterized protein</fullName>
    </submittedName>
</protein>
<sequence>MMGIDKLERWLEFSKLAQASEAREGDADRNVVGSALEEMAAVMTQHHRYFDPELPATFLFLAEAVRDPVGATKTTVYGAVKSAENLVSFLGRRSMDVGKKVADAIEIHISKAVATSLIAGLSGAALALSAALPQGWVWLRPLLVAVGGP</sequence>
<keyword evidence="2" id="KW-1185">Reference proteome</keyword>
<comment type="caution">
    <text evidence="1">The sequence shown here is derived from an EMBL/GenBank/DDBJ whole genome shotgun (WGS) entry which is preliminary data.</text>
</comment>
<accession>A0ABS0PDA0</accession>
<name>A0ABS0PDA0_9BRAD</name>
<evidence type="ECO:0000313" key="1">
    <source>
        <dbReference type="EMBL" id="MBH5391285.1"/>
    </source>
</evidence>
<dbReference type="RefSeq" id="WP_197969062.1">
    <property type="nucleotide sequence ID" value="NZ_JACEGD010000044.1"/>
</dbReference>
<gene>
    <name evidence="1" type="ORF">H1B27_34160</name>
</gene>
<reference evidence="1 2" key="1">
    <citation type="submission" date="2020-07" db="EMBL/GenBank/DDBJ databases">
        <title>Bradyrhizobium diversity isolated from nodules of indigenous legumes of Western Australia.</title>
        <authorList>
            <person name="Klepa M.S."/>
        </authorList>
    </citation>
    <scope>NUCLEOTIDE SEQUENCE [LARGE SCALE GENOMIC DNA]</scope>
    <source>
        <strain evidence="1 2">CNPSo 4019</strain>
    </source>
</reference>
<evidence type="ECO:0000313" key="2">
    <source>
        <dbReference type="Proteomes" id="UP001194539"/>
    </source>
</evidence>
<dbReference type="Proteomes" id="UP001194539">
    <property type="component" value="Unassembled WGS sequence"/>
</dbReference>